<sequence length="305" mass="34473">MIEYIKKQIADGIYRGASLAVFDKGTWSEFYLGTLDGEKPVVPDLVYDLASVSKVVGVGTVMIKLLASGEMALDDRLVTYYPDFHDETVTLRQLLTHTSGIDPFIKNRNQLSAEELKEAINQIRVTEDKSFFYTDINFLLLGFMLEAYFKESLDTLFEREVFIPFGMTETSFGPVKQAVPTQKGVKAGLVHDPKARVLGVHTGSAGLFSTLSDLEKYAEHYLTDTFAENLTTNVAVGEKKRAIAWDLDGEWLLHTGYTGTFVMVNQANKQAVIFLSNRTYDKDEREQWLKDRNQLIEVIKENLKN</sequence>
<dbReference type="AlphaFoldDB" id="A0A380KE50"/>
<dbReference type="InterPro" id="IPR012338">
    <property type="entry name" value="Beta-lactam/transpept-like"/>
</dbReference>
<name>A0A380KE50_9STRE</name>
<organism evidence="3 4">
    <name type="scientific">Streptococcus hyointestinalis</name>
    <dbReference type="NCBI Taxonomy" id="1337"/>
    <lineage>
        <taxon>Bacteria</taxon>
        <taxon>Bacillati</taxon>
        <taxon>Bacillota</taxon>
        <taxon>Bacilli</taxon>
        <taxon>Lactobacillales</taxon>
        <taxon>Streptococcaceae</taxon>
        <taxon>Streptococcus</taxon>
    </lineage>
</organism>
<keyword evidence="1 3" id="KW-0378">Hydrolase</keyword>
<evidence type="ECO:0000313" key="3">
    <source>
        <dbReference type="EMBL" id="SUN63375.1"/>
    </source>
</evidence>
<protein>
    <submittedName>
        <fullName evidence="3">Beta-lactamase class C and other penicillin-binding protein</fullName>
        <ecNumber evidence="3">3.4.-.-</ecNumber>
    </submittedName>
</protein>
<dbReference type="Gene3D" id="3.40.710.10">
    <property type="entry name" value="DD-peptidase/beta-lactamase superfamily"/>
    <property type="match status" value="1"/>
</dbReference>
<dbReference type="EMBL" id="UHFN01000007">
    <property type="protein sequence ID" value="SUN63375.1"/>
    <property type="molecule type" value="Genomic_DNA"/>
</dbReference>
<dbReference type="OrthoDB" id="9803467at2"/>
<gene>
    <name evidence="3" type="primary">ampH</name>
    <name evidence="3" type="ORF">NCTC12224_02411</name>
</gene>
<evidence type="ECO:0000259" key="2">
    <source>
        <dbReference type="Pfam" id="PF00144"/>
    </source>
</evidence>
<dbReference type="InterPro" id="IPR050789">
    <property type="entry name" value="Diverse_Enzym_Activities"/>
</dbReference>
<dbReference type="PANTHER" id="PTHR43283">
    <property type="entry name" value="BETA-LACTAMASE-RELATED"/>
    <property type="match status" value="1"/>
</dbReference>
<dbReference type="SUPFAM" id="SSF56601">
    <property type="entry name" value="beta-lactamase/transpeptidase-like"/>
    <property type="match status" value="1"/>
</dbReference>
<dbReference type="PANTHER" id="PTHR43283:SF11">
    <property type="entry name" value="BETA-LACTAMASE-RELATED DOMAIN-CONTAINING PROTEIN"/>
    <property type="match status" value="1"/>
</dbReference>
<dbReference type="EC" id="3.4.-.-" evidence="3"/>
<accession>A0A380KE50</accession>
<keyword evidence="4" id="KW-1185">Reference proteome</keyword>
<feature type="domain" description="Beta-lactamase-related" evidence="2">
    <location>
        <begin position="4"/>
        <end position="292"/>
    </location>
</feature>
<evidence type="ECO:0000256" key="1">
    <source>
        <dbReference type="ARBA" id="ARBA00022801"/>
    </source>
</evidence>
<dbReference type="InterPro" id="IPR001466">
    <property type="entry name" value="Beta-lactam-related"/>
</dbReference>
<proteinExistence type="predicted"/>
<dbReference type="GO" id="GO:0016787">
    <property type="term" value="F:hydrolase activity"/>
    <property type="evidence" value="ECO:0007669"/>
    <property type="project" value="UniProtKB-KW"/>
</dbReference>
<dbReference type="Pfam" id="PF00144">
    <property type="entry name" value="Beta-lactamase"/>
    <property type="match status" value="1"/>
</dbReference>
<reference evidence="3 4" key="1">
    <citation type="submission" date="2018-06" db="EMBL/GenBank/DDBJ databases">
        <authorList>
            <consortium name="Pathogen Informatics"/>
            <person name="Doyle S."/>
        </authorList>
    </citation>
    <scope>NUCLEOTIDE SEQUENCE [LARGE SCALE GENOMIC DNA]</scope>
    <source>
        <strain evidence="3 4">NCTC12224</strain>
    </source>
</reference>
<dbReference type="Proteomes" id="UP000254924">
    <property type="component" value="Unassembled WGS sequence"/>
</dbReference>
<evidence type="ECO:0000313" key="4">
    <source>
        <dbReference type="Proteomes" id="UP000254924"/>
    </source>
</evidence>